<organism evidence="1 2">
    <name type="scientific">Plakobranchus ocellatus</name>
    <dbReference type="NCBI Taxonomy" id="259542"/>
    <lineage>
        <taxon>Eukaryota</taxon>
        <taxon>Metazoa</taxon>
        <taxon>Spiralia</taxon>
        <taxon>Lophotrochozoa</taxon>
        <taxon>Mollusca</taxon>
        <taxon>Gastropoda</taxon>
        <taxon>Heterobranchia</taxon>
        <taxon>Euthyneura</taxon>
        <taxon>Panpulmonata</taxon>
        <taxon>Sacoglossa</taxon>
        <taxon>Placobranchoidea</taxon>
        <taxon>Plakobranchidae</taxon>
        <taxon>Plakobranchus</taxon>
    </lineage>
</organism>
<evidence type="ECO:0000313" key="2">
    <source>
        <dbReference type="Proteomes" id="UP000735302"/>
    </source>
</evidence>
<dbReference type="Proteomes" id="UP000735302">
    <property type="component" value="Unassembled WGS sequence"/>
</dbReference>
<protein>
    <submittedName>
        <fullName evidence="1">Uncharacterized protein</fullName>
    </submittedName>
</protein>
<proteinExistence type="predicted"/>
<sequence>MGWAGFHLCELKLFHCLYDFRLLAPDGHHSSRQTLQFIDTERRGRSVKRRADNQESGCLVSKVTLYRQCYEKNMNDNYNIDDVRIQPSKNKPVGMIFASSFYVAGSSPTQIMVI</sequence>
<dbReference type="AlphaFoldDB" id="A0AAV4D9C5"/>
<comment type="caution">
    <text evidence="1">The sequence shown here is derived from an EMBL/GenBank/DDBJ whole genome shotgun (WGS) entry which is preliminary data.</text>
</comment>
<reference evidence="1 2" key="1">
    <citation type="journal article" date="2021" name="Elife">
        <title>Chloroplast acquisition without the gene transfer in kleptoplastic sea slugs, Plakobranchus ocellatus.</title>
        <authorList>
            <person name="Maeda T."/>
            <person name="Takahashi S."/>
            <person name="Yoshida T."/>
            <person name="Shimamura S."/>
            <person name="Takaki Y."/>
            <person name="Nagai Y."/>
            <person name="Toyoda A."/>
            <person name="Suzuki Y."/>
            <person name="Arimoto A."/>
            <person name="Ishii H."/>
            <person name="Satoh N."/>
            <person name="Nishiyama T."/>
            <person name="Hasebe M."/>
            <person name="Maruyama T."/>
            <person name="Minagawa J."/>
            <person name="Obokata J."/>
            <person name="Shigenobu S."/>
        </authorList>
    </citation>
    <scope>NUCLEOTIDE SEQUENCE [LARGE SCALE GENOMIC DNA]</scope>
</reference>
<evidence type="ECO:0000313" key="1">
    <source>
        <dbReference type="EMBL" id="GFO40752.1"/>
    </source>
</evidence>
<accession>A0AAV4D9C5</accession>
<dbReference type="EMBL" id="BLXT01007636">
    <property type="protein sequence ID" value="GFO40752.1"/>
    <property type="molecule type" value="Genomic_DNA"/>
</dbReference>
<gene>
    <name evidence="1" type="ORF">PoB_006725700</name>
</gene>
<keyword evidence="2" id="KW-1185">Reference proteome</keyword>
<name>A0AAV4D9C5_9GAST</name>